<protein>
    <recommendedName>
        <fullName evidence="8">Methyltransferase</fullName>
        <ecNumber evidence="8">2.1.1.-</ecNumber>
    </recommendedName>
</protein>
<evidence type="ECO:0000259" key="9">
    <source>
        <dbReference type="Pfam" id="PF01555"/>
    </source>
</evidence>
<dbReference type="EC" id="2.1.1.-" evidence="8"/>
<dbReference type="InterPro" id="IPR029063">
    <property type="entry name" value="SAM-dependent_MTases_sf"/>
</dbReference>
<evidence type="ECO:0000256" key="6">
    <source>
        <dbReference type="ARBA" id="ARBA00023125"/>
    </source>
</evidence>
<comment type="similarity">
    <text evidence="1">Belongs to the N(4)/N(6)-methyltransferase family. N(4) subfamily.</text>
</comment>
<keyword evidence="3 10" id="KW-0808">Transferase</keyword>
<accession>A0A7W9W8R5</accession>
<keyword evidence="11" id="KW-1185">Reference proteome</keyword>
<dbReference type="GO" id="GO:0009307">
    <property type="term" value="P:DNA restriction-modification system"/>
    <property type="evidence" value="ECO:0007669"/>
    <property type="project" value="UniProtKB-KW"/>
</dbReference>
<evidence type="ECO:0000256" key="1">
    <source>
        <dbReference type="ARBA" id="ARBA00010203"/>
    </source>
</evidence>
<dbReference type="GO" id="GO:0003677">
    <property type="term" value="F:DNA binding"/>
    <property type="evidence" value="ECO:0007669"/>
    <property type="project" value="UniProtKB-KW"/>
</dbReference>
<reference evidence="10 11" key="1">
    <citation type="submission" date="2020-08" db="EMBL/GenBank/DDBJ databases">
        <title>Genomic Encyclopedia of Type Strains, Phase IV (KMG-IV): sequencing the most valuable type-strain genomes for metagenomic binning, comparative biology and taxonomic classification.</title>
        <authorList>
            <person name="Goeker M."/>
        </authorList>
    </citation>
    <scope>NUCLEOTIDE SEQUENCE [LARGE SCALE GENOMIC DNA]</scope>
    <source>
        <strain evidence="10 11">DSM 23562</strain>
    </source>
</reference>
<dbReference type="Gene3D" id="3.40.50.150">
    <property type="entry name" value="Vaccinia Virus protein VP39"/>
    <property type="match status" value="1"/>
</dbReference>
<evidence type="ECO:0000313" key="10">
    <source>
        <dbReference type="EMBL" id="MBB6053854.1"/>
    </source>
</evidence>
<dbReference type="GO" id="GO:0005737">
    <property type="term" value="C:cytoplasm"/>
    <property type="evidence" value="ECO:0007669"/>
    <property type="project" value="TreeGrafter"/>
</dbReference>
<comment type="caution">
    <text evidence="10">The sequence shown here is derived from an EMBL/GenBank/DDBJ whole genome shotgun (WGS) entry which is preliminary data.</text>
</comment>
<evidence type="ECO:0000256" key="7">
    <source>
        <dbReference type="ARBA" id="ARBA00049120"/>
    </source>
</evidence>
<dbReference type="GO" id="GO:0032259">
    <property type="term" value="P:methylation"/>
    <property type="evidence" value="ECO:0007669"/>
    <property type="project" value="UniProtKB-KW"/>
</dbReference>
<keyword evidence="2 10" id="KW-0489">Methyltransferase</keyword>
<dbReference type="PROSITE" id="PS00093">
    <property type="entry name" value="N4_MTASE"/>
    <property type="match status" value="1"/>
</dbReference>
<keyword evidence="4" id="KW-0949">S-adenosyl-L-methionine</keyword>
<evidence type="ECO:0000256" key="8">
    <source>
        <dbReference type="RuleBase" id="RU362026"/>
    </source>
</evidence>
<keyword evidence="6" id="KW-0238">DNA-binding</keyword>
<dbReference type="Proteomes" id="UP000520814">
    <property type="component" value="Unassembled WGS sequence"/>
</dbReference>
<dbReference type="GO" id="GO:0008170">
    <property type="term" value="F:N-methyltransferase activity"/>
    <property type="evidence" value="ECO:0007669"/>
    <property type="project" value="InterPro"/>
</dbReference>
<dbReference type="RefSeq" id="WP_184203942.1">
    <property type="nucleotide sequence ID" value="NZ_JACHGW010000009.1"/>
</dbReference>
<evidence type="ECO:0000256" key="5">
    <source>
        <dbReference type="ARBA" id="ARBA00022747"/>
    </source>
</evidence>
<proteinExistence type="inferred from homology"/>
<dbReference type="EMBL" id="JACHGW010000009">
    <property type="protein sequence ID" value="MBB6053854.1"/>
    <property type="molecule type" value="Genomic_DNA"/>
</dbReference>
<dbReference type="Pfam" id="PF01555">
    <property type="entry name" value="N6_N4_Mtase"/>
    <property type="match status" value="1"/>
</dbReference>
<dbReference type="InterPro" id="IPR001091">
    <property type="entry name" value="RM_Methyltransferase"/>
</dbReference>
<dbReference type="InterPro" id="IPR002941">
    <property type="entry name" value="DNA_methylase_N4/N6"/>
</dbReference>
<evidence type="ECO:0000256" key="3">
    <source>
        <dbReference type="ARBA" id="ARBA00022679"/>
    </source>
</evidence>
<dbReference type="PANTHER" id="PTHR13370:SF24">
    <property type="entry name" value="TYPE III RESTRICTION-MODIFICATION ENZYME STYLTI MOD SUBUNIT"/>
    <property type="match status" value="1"/>
</dbReference>
<evidence type="ECO:0000256" key="4">
    <source>
        <dbReference type="ARBA" id="ARBA00022691"/>
    </source>
</evidence>
<dbReference type="SUPFAM" id="SSF53335">
    <property type="entry name" value="S-adenosyl-L-methionine-dependent methyltransferases"/>
    <property type="match status" value="1"/>
</dbReference>
<dbReference type="PRINTS" id="PR00508">
    <property type="entry name" value="S21N4MTFRASE"/>
</dbReference>
<name>A0A7W9W8R5_ARMRO</name>
<evidence type="ECO:0000313" key="11">
    <source>
        <dbReference type="Proteomes" id="UP000520814"/>
    </source>
</evidence>
<dbReference type="InterPro" id="IPR017985">
    <property type="entry name" value="MeTrfase_CN4_CS"/>
</dbReference>
<evidence type="ECO:0000256" key="2">
    <source>
        <dbReference type="ARBA" id="ARBA00022603"/>
    </source>
</evidence>
<comment type="catalytic activity">
    <reaction evidence="7">
        <text>a 2'-deoxycytidine in DNA + S-adenosyl-L-methionine = an N(4)-methyl-2'-deoxycytidine in DNA + S-adenosyl-L-homocysteine + H(+)</text>
        <dbReference type="Rhea" id="RHEA:16857"/>
        <dbReference type="Rhea" id="RHEA-COMP:11369"/>
        <dbReference type="Rhea" id="RHEA-COMP:13674"/>
        <dbReference type="ChEBI" id="CHEBI:15378"/>
        <dbReference type="ChEBI" id="CHEBI:57856"/>
        <dbReference type="ChEBI" id="CHEBI:59789"/>
        <dbReference type="ChEBI" id="CHEBI:85452"/>
        <dbReference type="ChEBI" id="CHEBI:137933"/>
        <dbReference type="EC" id="2.1.1.113"/>
    </reaction>
</comment>
<dbReference type="GO" id="GO:0015667">
    <property type="term" value="F:site-specific DNA-methyltransferase (cytosine-N4-specific) activity"/>
    <property type="evidence" value="ECO:0007669"/>
    <property type="project" value="UniProtKB-EC"/>
</dbReference>
<keyword evidence="5" id="KW-0680">Restriction system</keyword>
<dbReference type="PANTHER" id="PTHR13370">
    <property type="entry name" value="RNA METHYLASE-RELATED"/>
    <property type="match status" value="1"/>
</dbReference>
<dbReference type="AlphaFoldDB" id="A0A7W9W8R5"/>
<feature type="domain" description="DNA methylase N-4/N-6" evidence="9">
    <location>
        <begin position="24"/>
        <end position="260"/>
    </location>
</feature>
<organism evidence="10 11">
    <name type="scientific">Armatimonas rosea</name>
    <dbReference type="NCBI Taxonomy" id="685828"/>
    <lineage>
        <taxon>Bacteria</taxon>
        <taxon>Bacillati</taxon>
        <taxon>Armatimonadota</taxon>
        <taxon>Armatimonadia</taxon>
        <taxon>Armatimonadales</taxon>
        <taxon>Armatimonadaceae</taxon>
        <taxon>Armatimonas</taxon>
    </lineage>
</organism>
<gene>
    <name evidence="10" type="ORF">HNQ39_005701</name>
</gene>
<sequence>MTNADWAIYNHSCQTMPELLGDSIDLIVTSPPYWIQPNDSLMEPALLRETHGGTPQSYESLLELLTSCFAEAFRVLKPGGHAAINVASTREKGVLRPLPADLTIRLLNLGFQLKEELIWRRWRAYDRRAGTLIQKPYPGYYFPNKNHEWLLIFQKPGPGIYEGRTLQEREASRLQTGPLYVFEIASSVWNILPIPPASKEIHPCPFPDELPARLIELYSYKDDLVLDPFTGSGTTGKAAHHLGRRFVGYEINPEFIPLATERKSQPLIRQRHSAYYKTIR</sequence>